<dbReference type="Pfam" id="PF00534">
    <property type="entry name" value="Glycos_transf_1"/>
    <property type="match status" value="1"/>
</dbReference>
<proteinExistence type="predicted"/>
<dbReference type="SUPFAM" id="SSF53756">
    <property type="entry name" value="UDP-Glycosyltransferase/glycogen phosphorylase"/>
    <property type="match status" value="1"/>
</dbReference>
<keyword evidence="1 3" id="KW-0808">Transferase</keyword>
<evidence type="ECO:0000256" key="1">
    <source>
        <dbReference type="ARBA" id="ARBA00022679"/>
    </source>
</evidence>
<evidence type="ECO:0000313" key="4">
    <source>
        <dbReference type="Proteomes" id="UP000184275"/>
    </source>
</evidence>
<gene>
    <name evidence="3" type="ORF">SAMN05720469_12248</name>
</gene>
<name>A0A1M6W7S2_9BACT</name>
<accession>A0A1M6W7S2</accession>
<keyword evidence="4" id="KW-1185">Reference proteome</keyword>
<dbReference type="PANTHER" id="PTHR46401:SF2">
    <property type="entry name" value="GLYCOSYLTRANSFERASE WBBK-RELATED"/>
    <property type="match status" value="1"/>
</dbReference>
<reference evidence="4" key="1">
    <citation type="submission" date="2016-11" db="EMBL/GenBank/DDBJ databases">
        <authorList>
            <person name="Varghese N."/>
            <person name="Submissions S."/>
        </authorList>
    </citation>
    <scope>NUCLEOTIDE SEQUENCE [LARGE SCALE GENOMIC DNA]</scope>
    <source>
        <strain evidence="4">UWOS</strain>
    </source>
</reference>
<protein>
    <submittedName>
        <fullName evidence="3">Glycosyltransferase involved in cell wall bisynthesis</fullName>
    </submittedName>
</protein>
<sequence>MVQKKKIVIVCDKNTRTSFGRLALDLERTLFADFDVLILWIKTPKYFPENNGISPEERGIKSESIWADSLLSGFYKFRAPFAEFLQKSNPTIVFFIRPEIGFLVPVAKRTCPNAKTVVLVHDTFAETLYPFNPKYKLISWLYAAPSAKADGFVYNSNYSKGEAEKYYKIAGRPNAVVGLPLNSLFYNLQPDRMIYRAKRESFCADLGIRGFRALVLNVSLPESRKNIGTFLKMAKKRPNVAFVRIGKMTSRIRREMDALDLHNVFHFSNLAAPMLREFYRHADLFVMPSFFEGFGLPPLEAIACGTPVVCADTTALKEIFAGVCPLVSPADNVDGYLAVLDEVFSGKYEYDREKVAKLLEKYSLKTVADKLSAFLYSILDR</sequence>
<evidence type="ECO:0000259" key="2">
    <source>
        <dbReference type="Pfam" id="PF00534"/>
    </source>
</evidence>
<organism evidence="3 4">
    <name type="scientific">Fibrobacter intestinalis</name>
    <dbReference type="NCBI Taxonomy" id="28122"/>
    <lineage>
        <taxon>Bacteria</taxon>
        <taxon>Pseudomonadati</taxon>
        <taxon>Fibrobacterota</taxon>
        <taxon>Fibrobacteria</taxon>
        <taxon>Fibrobacterales</taxon>
        <taxon>Fibrobacteraceae</taxon>
        <taxon>Fibrobacter</taxon>
    </lineage>
</organism>
<evidence type="ECO:0000313" key="3">
    <source>
        <dbReference type="EMBL" id="SHK89824.1"/>
    </source>
</evidence>
<dbReference type="RefSeq" id="WP_073305099.1">
    <property type="nucleotide sequence ID" value="NZ_FRAW01000022.1"/>
</dbReference>
<feature type="domain" description="Glycosyl transferase family 1" evidence="2">
    <location>
        <begin position="206"/>
        <end position="321"/>
    </location>
</feature>
<dbReference type="Gene3D" id="3.40.50.2000">
    <property type="entry name" value="Glycogen Phosphorylase B"/>
    <property type="match status" value="2"/>
</dbReference>
<dbReference type="EMBL" id="FRAW01000022">
    <property type="protein sequence ID" value="SHK89824.1"/>
    <property type="molecule type" value="Genomic_DNA"/>
</dbReference>
<dbReference type="Proteomes" id="UP000184275">
    <property type="component" value="Unassembled WGS sequence"/>
</dbReference>
<dbReference type="AlphaFoldDB" id="A0A1M6W7S2"/>
<dbReference type="InterPro" id="IPR001296">
    <property type="entry name" value="Glyco_trans_1"/>
</dbReference>
<dbReference type="PANTHER" id="PTHR46401">
    <property type="entry name" value="GLYCOSYLTRANSFERASE WBBK-RELATED"/>
    <property type="match status" value="1"/>
</dbReference>
<dbReference type="GO" id="GO:0016757">
    <property type="term" value="F:glycosyltransferase activity"/>
    <property type="evidence" value="ECO:0007669"/>
    <property type="project" value="InterPro"/>
</dbReference>